<evidence type="ECO:0000313" key="7">
    <source>
        <dbReference type="Proteomes" id="UP000775872"/>
    </source>
</evidence>
<dbReference type="EMBL" id="CABFOC020000038">
    <property type="protein sequence ID" value="CAH0050943.1"/>
    <property type="molecule type" value="Genomic_DNA"/>
</dbReference>
<dbReference type="InterPro" id="IPR050613">
    <property type="entry name" value="Sec_Metabolite_Reg"/>
</dbReference>
<proteinExistence type="predicted"/>
<dbReference type="InterPro" id="IPR007219">
    <property type="entry name" value="XnlR_reg_dom"/>
</dbReference>
<feature type="region of interest" description="Disordered" evidence="4">
    <location>
        <begin position="458"/>
        <end position="477"/>
    </location>
</feature>
<gene>
    <name evidence="6" type="ORF">CSOL1703_00014193</name>
</gene>
<dbReference type="OrthoDB" id="435881at2759"/>
<name>A0A9N9Z8E7_9HYPO</name>
<sequence length="522" mass="59711">MESTSDYNSTNLVDLQGTTTTNPDHYAFIIGYNLPDINPRSLHPSPSQIPFYWQTFVENVEPLIKIFHIPSMNKLIREMQRSIRFLSPSKEAFMFAMYFAAVTSMTPNEVQELLDQDKETLAAQYRLATEKALAKAEFMSSSDLMTLQAFVLFLFCLREREQSRFTWTMTALAVRIAQGIGIHRVRRDTELPPYDTEMSLRLWLSIWLLDLRTGLDQGMDWLILEDVSDVALPLNINDSDLDPASAEYPLSRTGMTDMAPTLVKYEIGSLLKKLPRLESESKGKQPSSGLDWDDMERIAATYKKNVEEKYLHNCVDDDYFQWLTALNTRLFFAKVPLLFHHPALSSDARSTLSPAVRDRLLTASIETLECSYAVVTISTSLRWSRLFRTYIHWHAISIILEELCLRSNATEIAQRAWKAIELALGCWGSFPSSQQADELWKPLIKLMRTAKKRREANQSLYAQERTETEPSPSDPSMTEIWALANSETQLSWPTDYSARYLYEDLNEVLVDDTGAGLSEAID</sequence>
<dbReference type="GO" id="GO:0008270">
    <property type="term" value="F:zinc ion binding"/>
    <property type="evidence" value="ECO:0007669"/>
    <property type="project" value="InterPro"/>
</dbReference>
<keyword evidence="3" id="KW-0539">Nucleus</keyword>
<dbReference type="Proteomes" id="UP000775872">
    <property type="component" value="Unassembled WGS sequence"/>
</dbReference>
<reference evidence="6" key="1">
    <citation type="submission" date="2021-10" db="EMBL/GenBank/DDBJ databases">
        <authorList>
            <person name="Piombo E."/>
        </authorList>
    </citation>
    <scope>NUCLEOTIDE SEQUENCE</scope>
</reference>
<evidence type="ECO:0000313" key="6">
    <source>
        <dbReference type="EMBL" id="CAH0050943.1"/>
    </source>
</evidence>
<evidence type="ECO:0000256" key="1">
    <source>
        <dbReference type="ARBA" id="ARBA00004123"/>
    </source>
</evidence>
<accession>A0A9N9Z8E7</accession>
<comment type="subcellular location">
    <subcellularLocation>
        <location evidence="1">Nucleus</location>
    </subcellularLocation>
</comment>
<evidence type="ECO:0000259" key="5">
    <source>
        <dbReference type="SMART" id="SM00906"/>
    </source>
</evidence>
<keyword evidence="7" id="KW-1185">Reference proteome</keyword>
<feature type="domain" description="Xylanolytic transcriptional activator regulatory" evidence="5">
    <location>
        <begin position="166"/>
        <end position="239"/>
    </location>
</feature>
<dbReference type="PANTHER" id="PTHR31001">
    <property type="entry name" value="UNCHARACTERIZED TRANSCRIPTIONAL REGULATORY PROTEIN"/>
    <property type="match status" value="1"/>
</dbReference>
<dbReference type="Pfam" id="PF04082">
    <property type="entry name" value="Fungal_trans"/>
    <property type="match status" value="1"/>
</dbReference>
<dbReference type="AlphaFoldDB" id="A0A9N9Z8E7"/>
<evidence type="ECO:0000256" key="2">
    <source>
        <dbReference type="ARBA" id="ARBA00022723"/>
    </source>
</evidence>
<dbReference type="SMART" id="SM00906">
    <property type="entry name" value="Fungal_trans"/>
    <property type="match status" value="1"/>
</dbReference>
<organism evidence="6 7">
    <name type="scientific">Clonostachys solani</name>
    <dbReference type="NCBI Taxonomy" id="160281"/>
    <lineage>
        <taxon>Eukaryota</taxon>
        <taxon>Fungi</taxon>
        <taxon>Dikarya</taxon>
        <taxon>Ascomycota</taxon>
        <taxon>Pezizomycotina</taxon>
        <taxon>Sordariomycetes</taxon>
        <taxon>Hypocreomycetidae</taxon>
        <taxon>Hypocreales</taxon>
        <taxon>Bionectriaceae</taxon>
        <taxon>Clonostachys</taxon>
    </lineage>
</organism>
<dbReference type="GO" id="GO:0005634">
    <property type="term" value="C:nucleus"/>
    <property type="evidence" value="ECO:0007669"/>
    <property type="project" value="UniProtKB-SubCell"/>
</dbReference>
<keyword evidence="2" id="KW-0479">Metal-binding</keyword>
<dbReference type="GO" id="GO:0003677">
    <property type="term" value="F:DNA binding"/>
    <property type="evidence" value="ECO:0007669"/>
    <property type="project" value="InterPro"/>
</dbReference>
<evidence type="ECO:0000256" key="3">
    <source>
        <dbReference type="ARBA" id="ARBA00023242"/>
    </source>
</evidence>
<protein>
    <recommendedName>
        <fullName evidence="5">Xylanolytic transcriptional activator regulatory domain-containing protein</fullName>
    </recommendedName>
</protein>
<dbReference type="GO" id="GO:0006351">
    <property type="term" value="P:DNA-templated transcription"/>
    <property type="evidence" value="ECO:0007669"/>
    <property type="project" value="InterPro"/>
</dbReference>
<comment type="caution">
    <text evidence="6">The sequence shown here is derived from an EMBL/GenBank/DDBJ whole genome shotgun (WGS) entry which is preliminary data.</text>
</comment>
<evidence type="ECO:0000256" key="4">
    <source>
        <dbReference type="SAM" id="MobiDB-lite"/>
    </source>
</evidence>
<dbReference type="CDD" id="cd12148">
    <property type="entry name" value="fungal_TF_MHR"/>
    <property type="match status" value="1"/>
</dbReference>
<dbReference type="PANTHER" id="PTHR31001:SF50">
    <property type="entry name" value="ZN(II)2CYS6 TRANSCRIPTION FACTOR (EUROFUNG)"/>
    <property type="match status" value="1"/>
</dbReference>